<protein>
    <submittedName>
        <fullName evidence="2">Uncharacterized protein</fullName>
    </submittedName>
</protein>
<feature type="transmembrane region" description="Helical" evidence="1">
    <location>
        <begin position="31"/>
        <end position="51"/>
    </location>
</feature>
<dbReference type="Proteomes" id="UP000830167">
    <property type="component" value="Chromosome"/>
</dbReference>
<keyword evidence="1" id="KW-0472">Membrane</keyword>
<proteinExistence type="predicted"/>
<reference evidence="2" key="1">
    <citation type="submission" date="2021-12" db="EMBL/GenBank/DDBJ databases">
        <title>Alicyclobacillaceae gen. nov., sp. nov., isolated from chalcocite enrichment system.</title>
        <authorList>
            <person name="Jiang Z."/>
        </authorList>
    </citation>
    <scope>NUCLEOTIDE SEQUENCE</scope>
    <source>
        <strain evidence="2">MYW30-H2</strain>
    </source>
</reference>
<accession>A0ABY4CEB1</accession>
<keyword evidence="3" id="KW-1185">Reference proteome</keyword>
<dbReference type="RefSeq" id="WP_347435537.1">
    <property type="nucleotide sequence ID" value="NZ_CP089291.1"/>
</dbReference>
<keyword evidence="1" id="KW-0812">Transmembrane</keyword>
<dbReference type="EMBL" id="CP089291">
    <property type="protein sequence ID" value="UOF88857.1"/>
    <property type="molecule type" value="Genomic_DNA"/>
</dbReference>
<feature type="transmembrane region" description="Helical" evidence="1">
    <location>
        <begin position="6"/>
        <end position="22"/>
    </location>
</feature>
<evidence type="ECO:0000313" key="3">
    <source>
        <dbReference type="Proteomes" id="UP000830167"/>
    </source>
</evidence>
<name>A0ABY4CEB1_9BACL</name>
<gene>
    <name evidence="2" type="ORF">LSG31_12995</name>
</gene>
<keyword evidence="1" id="KW-1133">Transmembrane helix</keyword>
<organism evidence="2 3">
    <name type="scientific">Fodinisporobacter ferrooxydans</name>
    <dbReference type="NCBI Taxonomy" id="2901836"/>
    <lineage>
        <taxon>Bacteria</taxon>
        <taxon>Bacillati</taxon>
        <taxon>Bacillota</taxon>
        <taxon>Bacilli</taxon>
        <taxon>Bacillales</taxon>
        <taxon>Alicyclobacillaceae</taxon>
        <taxon>Fodinisporobacter</taxon>
    </lineage>
</organism>
<evidence type="ECO:0000313" key="2">
    <source>
        <dbReference type="EMBL" id="UOF88857.1"/>
    </source>
</evidence>
<sequence>MAVIPFFVFSFVIALLVDFPALKQNSNKKQWLVYVTLLGIGEIFAAIYMVGSDLPSPVRSLEIFVNPVSTLLWGQTW</sequence>
<evidence type="ECO:0000256" key="1">
    <source>
        <dbReference type="SAM" id="Phobius"/>
    </source>
</evidence>